<keyword evidence="2" id="KW-1185">Reference proteome</keyword>
<dbReference type="EMBL" id="JASBWR010000085">
    <property type="protein sequence ID" value="KAJ9097476.1"/>
    <property type="molecule type" value="Genomic_DNA"/>
</dbReference>
<evidence type="ECO:0000313" key="1">
    <source>
        <dbReference type="EMBL" id="KAJ9097476.1"/>
    </source>
</evidence>
<reference evidence="1" key="1">
    <citation type="submission" date="2023-04" db="EMBL/GenBank/DDBJ databases">
        <title>Draft Genome sequencing of Naganishia species isolated from polar environments using Oxford Nanopore Technology.</title>
        <authorList>
            <person name="Leo P."/>
            <person name="Venkateswaran K."/>
        </authorList>
    </citation>
    <scope>NUCLEOTIDE SEQUENCE</scope>
    <source>
        <strain evidence="1">MNA-CCFEE 5261</strain>
    </source>
</reference>
<protein>
    <submittedName>
        <fullName evidence="1">Uncharacterized protein</fullName>
    </submittedName>
</protein>
<accession>A0ACC2VEI1</accession>
<evidence type="ECO:0000313" key="2">
    <source>
        <dbReference type="Proteomes" id="UP001241377"/>
    </source>
</evidence>
<organism evidence="1 2">
    <name type="scientific">Naganishia cerealis</name>
    <dbReference type="NCBI Taxonomy" id="610337"/>
    <lineage>
        <taxon>Eukaryota</taxon>
        <taxon>Fungi</taxon>
        <taxon>Dikarya</taxon>
        <taxon>Basidiomycota</taxon>
        <taxon>Agaricomycotina</taxon>
        <taxon>Tremellomycetes</taxon>
        <taxon>Filobasidiales</taxon>
        <taxon>Filobasidiaceae</taxon>
        <taxon>Naganishia</taxon>
    </lineage>
</organism>
<name>A0ACC2VEI1_9TREE</name>
<sequence>MLHLGSVESLTPHPGHEEHGEHHDYAHLASHDHQESSHAHDLAEPRSISPIHPASRDSTSSTAIFDAEQEEQQGGPGKGRFALKKTGAGAGAGASGLIKDRLAGWDEEQGRHVERGDVWMARDVEETTAGKPFAGTAQGYVKNVPMPIDAPSTLRGGEGNELPGHPRMNSRTALFPTRTPTTTTTTTRRHRNSNASETADDRCPQGLGDSGGGVAGLNATLGLVIHAMADGVALGASSLSGSEGLGLVVFLAVIVHKGEWGFAFLRVRSSLMMPFESRSDGFGVDNDTALPRLDEAAD</sequence>
<gene>
    <name evidence="1" type="ORF">QFC19_006745</name>
</gene>
<dbReference type="Proteomes" id="UP001241377">
    <property type="component" value="Unassembled WGS sequence"/>
</dbReference>
<proteinExistence type="predicted"/>
<comment type="caution">
    <text evidence="1">The sequence shown here is derived from an EMBL/GenBank/DDBJ whole genome shotgun (WGS) entry which is preliminary data.</text>
</comment>